<keyword evidence="6 8" id="KW-1133">Transmembrane helix</keyword>
<feature type="transmembrane region" description="Helical" evidence="8">
    <location>
        <begin position="248"/>
        <end position="272"/>
    </location>
</feature>
<dbReference type="EMBL" id="CP055900">
    <property type="protein sequence ID" value="QKX59224.1"/>
    <property type="molecule type" value="Genomic_DNA"/>
</dbReference>
<dbReference type="SUPFAM" id="SSF52540">
    <property type="entry name" value="P-loop containing nucleoside triphosphate hydrolases"/>
    <property type="match status" value="2"/>
</dbReference>
<reference evidence="12" key="1">
    <citation type="submission" date="2020-06" db="EMBL/GenBank/DDBJ databases">
        <title>A chromosome-scale genome assembly of Talaromyces rugulosus W13939.</title>
        <authorList>
            <person name="Wang B."/>
            <person name="Guo L."/>
            <person name="Ye K."/>
            <person name="Wang L."/>
        </authorList>
    </citation>
    <scope>NUCLEOTIDE SEQUENCE [LARGE SCALE GENOMIC DNA]</scope>
    <source>
        <strain evidence="12">W13939</strain>
    </source>
</reference>
<dbReference type="Gene3D" id="3.40.50.300">
    <property type="entry name" value="P-loop containing nucleotide triphosphate hydrolases"/>
    <property type="match status" value="2"/>
</dbReference>
<evidence type="ECO:0000313" key="12">
    <source>
        <dbReference type="Proteomes" id="UP000509510"/>
    </source>
</evidence>
<evidence type="ECO:0000256" key="6">
    <source>
        <dbReference type="ARBA" id="ARBA00022989"/>
    </source>
</evidence>
<dbReference type="Proteomes" id="UP000509510">
    <property type="component" value="Chromosome III"/>
</dbReference>
<feature type="domain" description="ABC transmembrane type-1" evidence="10">
    <location>
        <begin position="693"/>
        <end position="890"/>
    </location>
</feature>
<dbReference type="InterPro" id="IPR044726">
    <property type="entry name" value="ABCC_6TM_D2"/>
</dbReference>
<dbReference type="GO" id="GO:0140359">
    <property type="term" value="F:ABC-type transporter activity"/>
    <property type="evidence" value="ECO:0007669"/>
    <property type="project" value="InterPro"/>
</dbReference>
<name>A0A7H8QYL8_TALRU</name>
<feature type="transmembrane region" description="Helical" evidence="8">
    <location>
        <begin position="832"/>
        <end position="855"/>
    </location>
</feature>
<keyword evidence="2" id="KW-0813">Transport</keyword>
<evidence type="ECO:0000313" key="11">
    <source>
        <dbReference type="EMBL" id="QKX59224.1"/>
    </source>
</evidence>
<dbReference type="PROSITE" id="PS50929">
    <property type="entry name" value="ABC_TM1F"/>
    <property type="match status" value="2"/>
</dbReference>
<dbReference type="GeneID" id="55993851"/>
<dbReference type="GO" id="GO:0016887">
    <property type="term" value="F:ATP hydrolysis activity"/>
    <property type="evidence" value="ECO:0007669"/>
    <property type="project" value="InterPro"/>
</dbReference>
<dbReference type="OrthoDB" id="4139357at2759"/>
<dbReference type="InterPro" id="IPR011527">
    <property type="entry name" value="ABC1_TM_dom"/>
</dbReference>
<feature type="transmembrane region" description="Helical" evidence="8">
    <location>
        <begin position="669"/>
        <end position="687"/>
    </location>
</feature>
<keyword evidence="12" id="KW-1185">Reference proteome</keyword>
<evidence type="ECO:0000256" key="2">
    <source>
        <dbReference type="ARBA" id="ARBA00022448"/>
    </source>
</evidence>
<dbReference type="Gene3D" id="1.20.1560.10">
    <property type="entry name" value="ABC transporter type 1, transmembrane domain"/>
    <property type="match status" value="2"/>
</dbReference>
<dbReference type="InterPro" id="IPR017871">
    <property type="entry name" value="ABC_transporter-like_CS"/>
</dbReference>
<feature type="transmembrane region" description="Helical" evidence="8">
    <location>
        <begin position="68"/>
        <end position="88"/>
    </location>
</feature>
<proteinExistence type="predicted"/>
<evidence type="ECO:0000256" key="4">
    <source>
        <dbReference type="ARBA" id="ARBA00022741"/>
    </source>
</evidence>
<dbReference type="InterPro" id="IPR050173">
    <property type="entry name" value="ABC_transporter_C-like"/>
</dbReference>
<feature type="domain" description="ABC transporter" evidence="9">
    <location>
        <begin position="348"/>
        <end position="585"/>
    </location>
</feature>
<dbReference type="RefSeq" id="XP_035345402.1">
    <property type="nucleotide sequence ID" value="XM_035489509.1"/>
</dbReference>
<keyword evidence="5" id="KW-0067">ATP-binding</keyword>
<dbReference type="KEGG" id="trg:TRUGW13939_06356"/>
<organism evidence="11 12">
    <name type="scientific">Talaromyces rugulosus</name>
    <name type="common">Penicillium rugulosum</name>
    <dbReference type="NCBI Taxonomy" id="121627"/>
    <lineage>
        <taxon>Eukaryota</taxon>
        <taxon>Fungi</taxon>
        <taxon>Dikarya</taxon>
        <taxon>Ascomycota</taxon>
        <taxon>Pezizomycotina</taxon>
        <taxon>Eurotiomycetes</taxon>
        <taxon>Eurotiomycetidae</taxon>
        <taxon>Eurotiales</taxon>
        <taxon>Trichocomaceae</taxon>
        <taxon>Talaromyces</taxon>
        <taxon>Talaromyces sect. Islandici</taxon>
    </lineage>
</organism>
<dbReference type="InterPro" id="IPR036640">
    <property type="entry name" value="ABC1_TM_sf"/>
</dbReference>
<protein>
    <recommendedName>
        <fullName evidence="13">ABC transporter domain-containing protein</fullName>
    </recommendedName>
</protein>
<dbReference type="InterPro" id="IPR027417">
    <property type="entry name" value="P-loop_NTPase"/>
</dbReference>
<gene>
    <name evidence="11" type="ORF">TRUGW13939_06356</name>
</gene>
<evidence type="ECO:0000256" key="3">
    <source>
        <dbReference type="ARBA" id="ARBA00022692"/>
    </source>
</evidence>
<dbReference type="GO" id="GO:0016020">
    <property type="term" value="C:membrane"/>
    <property type="evidence" value="ECO:0007669"/>
    <property type="project" value="UniProtKB-SubCell"/>
</dbReference>
<dbReference type="PANTHER" id="PTHR24223:SF345">
    <property type="entry name" value="ABC MULTIDRUG TRANSPORTER (EUROFUNG)"/>
    <property type="match status" value="1"/>
</dbReference>
<evidence type="ECO:0008006" key="13">
    <source>
        <dbReference type="Google" id="ProtNLM"/>
    </source>
</evidence>
<dbReference type="InterPro" id="IPR003439">
    <property type="entry name" value="ABC_transporter-like_ATP-bd"/>
</dbReference>
<feature type="transmembrane region" description="Helical" evidence="8">
    <location>
        <begin position="637"/>
        <end position="657"/>
    </location>
</feature>
<keyword evidence="4" id="KW-0547">Nucleotide-binding</keyword>
<dbReference type="CDD" id="cd03250">
    <property type="entry name" value="ABCC_MRP_domain1"/>
    <property type="match status" value="1"/>
</dbReference>
<accession>A0A7H8QYL8</accession>
<feature type="transmembrane region" description="Helical" evidence="8">
    <location>
        <begin position="165"/>
        <end position="185"/>
    </location>
</feature>
<feature type="domain" description="ABC transporter" evidence="9">
    <location>
        <begin position="927"/>
        <end position="1193"/>
    </location>
</feature>
<dbReference type="InterPro" id="IPR003593">
    <property type="entry name" value="AAA+_ATPase"/>
</dbReference>
<evidence type="ECO:0000256" key="8">
    <source>
        <dbReference type="SAM" id="Phobius"/>
    </source>
</evidence>
<comment type="subcellular location">
    <subcellularLocation>
        <location evidence="1">Membrane</location>
        <topology evidence="1">Multi-pass membrane protein</topology>
    </subcellularLocation>
</comment>
<dbReference type="SMART" id="SM00382">
    <property type="entry name" value="AAA"/>
    <property type="match status" value="2"/>
</dbReference>
<evidence type="ECO:0000256" key="5">
    <source>
        <dbReference type="ARBA" id="ARBA00022840"/>
    </source>
</evidence>
<evidence type="ECO:0000256" key="1">
    <source>
        <dbReference type="ARBA" id="ARBA00004141"/>
    </source>
</evidence>
<evidence type="ECO:0000256" key="7">
    <source>
        <dbReference type="ARBA" id="ARBA00023136"/>
    </source>
</evidence>
<dbReference type="InterPro" id="IPR044746">
    <property type="entry name" value="ABCC_6TM_D1"/>
</dbReference>
<dbReference type="CDD" id="cd18579">
    <property type="entry name" value="ABC_6TM_ABCC_D1"/>
    <property type="match status" value="1"/>
</dbReference>
<dbReference type="Pfam" id="PF00005">
    <property type="entry name" value="ABC_tran"/>
    <property type="match status" value="2"/>
</dbReference>
<evidence type="ECO:0000259" key="9">
    <source>
        <dbReference type="PROSITE" id="PS50893"/>
    </source>
</evidence>
<dbReference type="CDD" id="cd18580">
    <property type="entry name" value="ABC_6TM_ABCC_D2"/>
    <property type="match status" value="1"/>
</dbReference>
<dbReference type="Pfam" id="PF00664">
    <property type="entry name" value="ABC_membrane"/>
    <property type="match status" value="2"/>
</dbReference>
<keyword evidence="3 8" id="KW-0812">Transmembrane</keyword>
<dbReference type="PROSITE" id="PS50893">
    <property type="entry name" value="ABC_TRANSPORTER_2"/>
    <property type="match status" value="2"/>
</dbReference>
<dbReference type="SUPFAM" id="SSF90123">
    <property type="entry name" value="ABC transporter transmembrane region"/>
    <property type="match status" value="2"/>
</dbReference>
<sequence length="1194" mass="132382">MVSASIAKPETKKTLPLVLMKSLKQPLLAAVKPRLFLIAFRYSQPTLIRESIRYIDTYTVNVENSQGFWLILSAMSIYIGLALSTAVYQHRINRLKLMTKSSLIGLIHDKIIKSPSVAYDNGEATTLMSTDADSLDGIGEMIHEIWAQIIEVLVGIGLLANQVGWIWPLPLFLIYLCSYVSRFVAKHLQPRQKAWNNATQNRIAATSSVLSTMKTVKMLGIQHNITNRIQELRKEELWTASKLRWVMVYYNMSANALGIFSPAITLVISALISVARGGHLITETAFTTVAILSMVTHPANMVMTFIPRALAAFAGFERIQTFLLQESLQDSRGILPKDSWDPTSGDLIHPSPAVEIRDLRIGHKKVILDNINIEIAAGSFTIISGPTASGKSTLLRAILGEVNAVYGSIGLSTRQIAYCAQKPWLPNGTIKEAIYGATDIDNVSNPYHETWYHEVIGICCLTYDFDYLPDGDQTQIGSMGLNLSGGQRQRVTLARALFARYDILLLDDIFSGLDGETEQTIFDNLFGPTGLVKRLKTTLVLVSNSSQHFRAADHIVVLQDHGILDQGSWQNIKTTAASVVKSSFSHGIKENAILSANFENLNAQLRAKDETEIDLARQSGDPALYGYYFGFIDWRNLFLFTMSTMIYAFFVIIPQYWLQLWTESGVGTSAFYVCGYLFLSTMAWASTSAQMCAPLPYFSKTDIGSILNRFSQDIQLVDKQLPSALQTVVTQIFKLLMQTILLCIAEKWLTMSLPACMLLVYIIQKAYLRTSRQLRFLELEYRAEVFSDFLESIEGLETIRPFGWSKHVIKHNVLSVENSQRPEFLLFCLQRWLNIVLDLLAAAIATSAVAIAVVFRGHISGAQVGIALNIMLVANTTLLKLVENWTTLETSLGAIARLKTLEEMTPSEGAKIENLEPPESWPSNGNIRFDNITASYRSESVVLRNLSLNIPAGQKLVVCGRTGSGKSTLLLTLLRLLELQSGKIELDGIDIRQVGLDLLRRRCFIAVSQDPLFLPNETLRFNLDPDGSESDDDVLVAALKTAGLWSHFFEGDSGGNGRATIVINISGPDEHPILDRKVSLFEKLSAGQFQLLALCRALVKVGSLRRLGVKPVILLDEVTSSLDTATEAAIHCIVDNEFTKNGHTVIIVTHRIGALEEHTKAGRDAVALMADGRLQEVIEAIGPATFQRVTRQME</sequence>
<dbReference type="AlphaFoldDB" id="A0A7H8QYL8"/>
<keyword evidence="7 8" id="KW-0472">Membrane</keyword>
<dbReference type="PROSITE" id="PS00211">
    <property type="entry name" value="ABC_TRANSPORTER_1"/>
    <property type="match status" value="2"/>
</dbReference>
<dbReference type="PANTHER" id="PTHR24223">
    <property type="entry name" value="ATP-BINDING CASSETTE SUB-FAMILY C"/>
    <property type="match status" value="1"/>
</dbReference>
<feature type="domain" description="ABC transmembrane type-1" evidence="10">
    <location>
        <begin position="55"/>
        <end position="311"/>
    </location>
</feature>
<feature type="transmembrane region" description="Helical" evidence="8">
    <location>
        <begin position="740"/>
        <end position="763"/>
    </location>
</feature>
<dbReference type="GO" id="GO:0005524">
    <property type="term" value="F:ATP binding"/>
    <property type="evidence" value="ECO:0007669"/>
    <property type="project" value="UniProtKB-KW"/>
</dbReference>
<evidence type="ECO:0000259" key="10">
    <source>
        <dbReference type="PROSITE" id="PS50929"/>
    </source>
</evidence>